<dbReference type="EMBL" id="CP017076">
    <property type="protein sequence ID" value="AOR79599.1"/>
    <property type="molecule type" value="Genomic_DNA"/>
</dbReference>
<gene>
    <name evidence="2" type="ORF">BES08_22655</name>
    <name evidence="3" type="ORF">BV97_05346</name>
</gene>
<dbReference type="PATRIC" id="fig|158500.4.peg.5418"/>
<dbReference type="KEGG" id="nre:BES08_22655"/>
<evidence type="ECO:0000313" key="2">
    <source>
        <dbReference type="EMBL" id="AOR79599.1"/>
    </source>
</evidence>
<dbReference type="OrthoDB" id="7425929at2"/>
<name>A0A031JDU4_9SPHN</name>
<dbReference type="Pfam" id="PF13577">
    <property type="entry name" value="SnoaL_4"/>
    <property type="match status" value="1"/>
</dbReference>
<organism evidence="3 4">
    <name type="scientific">Novosphingobium resinovorum</name>
    <dbReference type="NCBI Taxonomy" id="158500"/>
    <lineage>
        <taxon>Bacteria</taxon>
        <taxon>Pseudomonadati</taxon>
        <taxon>Pseudomonadota</taxon>
        <taxon>Alphaproteobacteria</taxon>
        <taxon>Sphingomonadales</taxon>
        <taxon>Sphingomonadaceae</taxon>
        <taxon>Novosphingobium</taxon>
    </lineage>
</organism>
<evidence type="ECO:0000313" key="3">
    <source>
        <dbReference type="EMBL" id="EZP70900.1"/>
    </source>
</evidence>
<dbReference type="AlphaFoldDB" id="A0A031JDU4"/>
<dbReference type="RefSeq" id="WP_036530326.1">
    <property type="nucleotide sequence ID" value="NZ_CP017076.1"/>
</dbReference>
<feature type="domain" description="SnoaL-like" evidence="1">
    <location>
        <begin position="7"/>
        <end position="133"/>
    </location>
</feature>
<keyword evidence="5" id="KW-1185">Reference proteome</keyword>
<dbReference type="Proteomes" id="UP000094626">
    <property type="component" value="Plasmid pSA1"/>
</dbReference>
<dbReference type="eggNOG" id="COG5517">
    <property type="taxonomic scope" value="Bacteria"/>
</dbReference>
<dbReference type="SUPFAM" id="SSF54427">
    <property type="entry name" value="NTF2-like"/>
    <property type="match status" value="1"/>
</dbReference>
<geneLocation type="plasmid" evidence="2 5">
    <name>pSA1</name>
</geneLocation>
<dbReference type="Gene3D" id="3.10.450.50">
    <property type="match status" value="1"/>
</dbReference>
<sequence length="181" mass="20380">MEQALREMIDREAIRTCVARLARGEDRRSADLIRACWWPDARFDYGVHGGTFDAYLAWVVPGADAIKDTQHLLGQTHIELAGATARAETHVFSYHRVDMGEGDRDTCIGGRYLDTFEKRAGASAEPEWRIADRVMLYDWEQDWGAAADWSKGVMGYPFTADHFPGRAKGDYSEDWFAGNAA</sequence>
<evidence type="ECO:0000313" key="5">
    <source>
        <dbReference type="Proteomes" id="UP000094626"/>
    </source>
</evidence>
<proteinExistence type="predicted"/>
<dbReference type="InterPro" id="IPR037401">
    <property type="entry name" value="SnoaL-like"/>
</dbReference>
<protein>
    <recommendedName>
        <fullName evidence="1">SnoaL-like domain-containing protein</fullName>
    </recommendedName>
</protein>
<reference evidence="3 4" key="1">
    <citation type="submission" date="2014-03" db="EMBL/GenBank/DDBJ databases">
        <title>Whole genome sequence of Novosphingobium resinovorum KF1.</title>
        <authorList>
            <person name="Gan H.M."/>
            <person name="Gan H.Y."/>
            <person name="Chew T.H."/>
            <person name="Savka M.A."/>
        </authorList>
    </citation>
    <scope>NUCLEOTIDE SEQUENCE [LARGE SCALE GENOMIC DNA]</scope>
    <source>
        <strain evidence="3 4">KF1</strain>
    </source>
</reference>
<reference evidence="5" key="3">
    <citation type="journal article" date="2017" name="J. Biotechnol.">
        <title>Complete genome sequence of Novosphingobium resinovorum SA1, a versatile xenobiotic-degrading bacterium capable of utilizing sulfanilic acid.</title>
        <authorList>
            <person name="Hegedus B."/>
            <person name="Kos P.B."/>
            <person name="Balint B."/>
            <person name="Maroti G."/>
            <person name="Gan H.M."/>
            <person name="Perei K."/>
            <person name="Rakhely G."/>
        </authorList>
    </citation>
    <scope>NUCLEOTIDE SEQUENCE [LARGE SCALE GENOMIC DNA]</scope>
    <source>
        <strain evidence="5">SA1</strain>
    </source>
</reference>
<evidence type="ECO:0000313" key="4">
    <source>
        <dbReference type="Proteomes" id="UP000024329"/>
    </source>
</evidence>
<dbReference type="InterPro" id="IPR032710">
    <property type="entry name" value="NTF2-like_dom_sf"/>
</dbReference>
<dbReference type="EMBL" id="JFYZ01000064">
    <property type="protein sequence ID" value="EZP70900.1"/>
    <property type="molecule type" value="Genomic_DNA"/>
</dbReference>
<dbReference type="Proteomes" id="UP000024329">
    <property type="component" value="Unassembled WGS sequence"/>
</dbReference>
<evidence type="ECO:0000259" key="1">
    <source>
        <dbReference type="Pfam" id="PF13577"/>
    </source>
</evidence>
<reference evidence="2" key="2">
    <citation type="submission" date="2016-08" db="EMBL/GenBank/DDBJ databases">
        <authorList>
            <person name="Seilhamer J.J."/>
        </authorList>
    </citation>
    <scope>NUCLEOTIDE SEQUENCE [LARGE SCALE GENOMIC DNA]</scope>
    <source>
        <strain evidence="2">SA1</strain>
        <plasmid evidence="2">pSA1</plasmid>
    </source>
</reference>
<keyword evidence="2" id="KW-0614">Plasmid</keyword>
<accession>A0A031JDU4</accession>